<dbReference type="EMBL" id="JACHDS010000001">
    <property type="protein sequence ID" value="MBB6172169.1"/>
    <property type="molecule type" value="Genomic_DNA"/>
</dbReference>
<dbReference type="Proteomes" id="UP000546642">
    <property type="component" value="Unassembled WGS sequence"/>
</dbReference>
<dbReference type="AlphaFoldDB" id="A0A7W9YHG4"/>
<evidence type="ECO:0000313" key="1">
    <source>
        <dbReference type="EMBL" id="MBB6172169.1"/>
    </source>
</evidence>
<evidence type="ECO:0000313" key="2">
    <source>
        <dbReference type="Proteomes" id="UP000546642"/>
    </source>
</evidence>
<proteinExistence type="predicted"/>
<reference evidence="1 2" key="1">
    <citation type="submission" date="2020-08" db="EMBL/GenBank/DDBJ databases">
        <title>Sequencing the genomes of 1000 actinobacteria strains.</title>
        <authorList>
            <person name="Klenk H.-P."/>
        </authorList>
    </citation>
    <scope>NUCLEOTIDE SEQUENCE [LARGE SCALE GENOMIC DNA]</scope>
    <source>
        <strain evidence="1 2">DSM 46659</strain>
    </source>
</reference>
<comment type="caution">
    <text evidence="1">The sequence shown here is derived from an EMBL/GenBank/DDBJ whole genome shotgun (WGS) entry which is preliminary data.</text>
</comment>
<name>A0A7W9YHG4_9ACTN</name>
<gene>
    <name evidence="1" type="ORF">HNR23_002229</name>
</gene>
<keyword evidence="2" id="KW-1185">Reference proteome</keyword>
<protein>
    <submittedName>
        <fullName evidence="1">Uncharacterized protein</fullName>
    </submittedName>
</protein>
<sequence>MNRLTAAEVAGQVQEELAKRSIHGSLTSAASILRRVSPIQRLVFRAVILQLSDVLADVLDFLGSVRSRAILVSDDYILRGKTNRGRPVPHHLLRLRYGRNEAVGKMREVVAKRGLGIQLEDGWRAVSRIVMVLGWYEDKLYFSALSARISRQEVKGMYNDLSSAVRLIEESANDFLGADLSSGGVEVYTAKLGGIRWDENTRWPTSEFNQRMHRASVEYPPGSGIYTVMSESSGATSRGVLY</sequence>
<dbReference type="RefSeq" id="WP_184075504.1">
    <property type="nucleotide sequence ID" value="NZ_JACHDS010000001.1"/>
</dbReference>
<accession>A0A7W9YHG4</accession>
<organism evidence="1 2">
    <name type="scientific">Nocardiopsis mwathae</name>
    <dbReference type="NCBI Taxonomy" id="1472723"/>
    <lineage>
        <taxon>Bacteria</taxon>
        <taxon>Bacillati</taxon>
        <taxon>Actinomycetota</taxon>
        <taxon>Actinomycetes</taxon>
        <taxon>Streptosporangiales</taxon>
        <taxon>Nocardiopsidaceae</taxon>
        <taxon>Nocardiopsis</taxon>
    </lineage>
</organism>